<dbReference type="PANTHER" id="PTHR33336:SF15">
    <property type="entry name" value="ABM DOMAIN-CONTAINING PROTEIN"/>
    <property type="match status" value="1"/>
</dbReference>
<reference evidence="2 3" key="1">
    <citation type="submission" date="2020-04" db="EMBL/GenBank/DDBJ databases">
        <title>Genome sequencing of Rosenbergiella species.</title>
        <authorList>
            <person name="Alvarez-Perez S."/>
            <person name="Lievens B."/>
        </authorList>
    </citation>
    <scope>NUCLEOTIDE SEQUENCE [LARGE SCALE GENOMIC DNA]</scope>
    <source>
        <strain evidence="2 3">CdVSA20.1</strain>
    </source>
</reference>
<evidence type="ECO:0000259" key="1">
    <source>
        <dbReference type="PROSITE" id="PS51725"/>
    </source>
</evidence>
<comment type="caution">
    <text evidence="2">The sequence shown here is derived from an EMBL/GenBank/DDBJ whole genome shotgun (WGS) entry which is preliminary data.</text>
</comment>
<dbReference type="EMBL" id="JABBFO010000006">
    <property type="protein sequence ID" value="MBT0727336.1"/>
    <property type="molecule type" value="Genomic_DNA"/>
</dbReference>
<dbReference type="InterPro" id="IPR050744">
    <property type="entry name" value="AI-2_Isomerase_LsrG"/>
</dbReference>
<keyword evidence="3" id="KW-1185">Reference proteome</keyword>
<keyword evidence="2" id="KW-0503">Monooxygenase</keyword>
<dbReference type="InterPro" id="IPR007138">
    <property type="entry name" value="ABM_dom"/>
</dbReference>
<dbReference type="PANTHER" id="PTHR33336">
    <property type="entry name" value="QUINOL MONOOXYGENASE YGIN-RELATED"/>
    <property type="match status" value="1"/>
</dbReference>
<name>A0ABS5T4S2_9GAMM</name>
<dbReference type="InterPro" id="IPR011008">
    <property type="entry name" value="Dimeric_a/b-barrel"/>
</dbReference>
<organism evidence="2 3">
    <name type="scientific">Rosenbergiella australiborealis</name>
    <dbReference type="NCBI Taxonomy" id="1544696"/>
    <lineage>
        <taxon>Bacteria</taxon>
        <taxon>Pseudomonadati</taxon>
        <taxon>Pseudomonadota</taxon>
        <taxon>Gammaproteobacteria</taxon>
        <taxon>Enterobacterales</taxon>
        <taxon>Erwiniaceae</taxon>
        <taxon>Rosenbergiella</taxon>
    </lineage>
</organism>
<dbReference type="GO" id="GO:0004497">
    <property type="term" value="F:monooxygenase activity"/>
    <property type="evidence" value="ECO:0007669"/>
    <property type="project" value="UniProtKB-KW"/>
</dbReference>
<feature type="domain" description="ABM" evidence="1">
    <location>
        <begin position="5"/>
        <end position="95"/>
    </location>
</feature>
<dbReference type="SUPFAM" id="SSF54909">
    <property type="entry name" value="Dimeric alpha+beta barrel"/>
    <property type="match status" value="1"/>
</dbReference>
<gene>
    <name evidence="2" type="ORF">HGT73_08045</name>
</gene>
<dbReference type="Proteomes" id="UP000786875">
    <property type="component" value="Unassembled WGS sequence"/>
</dbReference>
<dbReference type="RefSeq" id="WP_214213458.1">
    <property type="nucleotide sequence ID" value="NZ_JABBFO010000006.1"/>
</dbReference>
<evidence type="ECO:0000313" key="3">
    <source>
        <dbReference type="Proteomes" id="UP000786875"/>
    </source>
</evidence>
<sequence length="98" mass="10929">MQQLINVIAYITAKPGSEAVVESALKTAEKAVQSEAGCHSYVLTKDIQQENRYVMLERWENQEALDVHMQQAPFKQLVAEIEGLATLEVVLTKKVGDL</sequence>
<protein>
    <submittedName>
        <fullName evidence="2">Antibiotic biosynthesis monooxygenase</fullName>
    </submittedName>
</protein>
<dbReference type="PROSITE" id="PS51725">
    <property type="entry name" value="ABM"/>
    <property type="match status" value="1"/>
</dbReference>
<dbReference type="Pfam" id="PF03992">
    <property type="entry name" value="ABM"/>
    <property type="match status" value="1"/>
</dbReference>
<keyword evidence="2" id="KW-0560">Oxidoreductase</keyword>
<proteinExistence type="predicted"/>
<evidence type="ECO:0000313" key="2">
    <source>
        <dbReference type="EMBL" id="MBT0727336.1"/>
    </source>
</evidence>
<dbReference type="Gene3D" id="3.30.70.100">
    <property type="match status" value="1"/>
</dbReference>
<accession>A0ABS5T4S2</accession>